<protein>
    <submittedName>
        <fullName evidence="1">Uncharacterized protein</fullName>
    </submittedName>
</protein>
<dbReference type="AlphaFoldDB" id="A0A7D5GE39"/>
<dbReference type="EMBL" id="CP058529">
    <property type="protein sequence ID" value="QLG26610.1"/>
    <property type="molecule type" value="Genomic_DNA"/>
</dbReference>
<keyword evidence="2" id="KW-1185">Reference proteome</keyword>
<dbReference type="Proteomes" id="UP000509750">
    <property type="component" value="Chromosome"/>
</dbReference>
<dbReference type="GeneID" id="56027814"/>
<proteinExistence type="predicted"/>
<sequence>MTCPHLEYREGDGSREFETARAFCTVAERFVQPVRADICTERYDLDPEADCEYFREHEGLDWDE</sequence>
<reference evidence="1 2" key="1">
    <citation type="submission" date="2020-07" db="EMBL/GenBank/DDBJ databases">
        <title>Gai3-2, isolated from salt lake.</title>
        <authorList>
            <person name="Cui H."/>
            <person name="Shi X."/>
        </authorList>
    </citation>
    <scope>NUCLEOTIDE SEQUENCE [LARGE SCALE GENOMIC DNA]</scope>
    <source>
        <strain evidence="1 2">Gai3-2</strain>
    </source>
</reference>
<accession>A0A7D5GE39</accession>
<dbReference type="KEGG" id="halg:HUG10_03235"/>
<evidence type="ECO:0000313" key="2">
    <source>
        <dbReference type="Proteomes" id="UP000509750"/>
    </source>
</evidence>
<dbReference type="RefSeq" id="WP_179168185.1">
    <property type="nucleotide sequence ID" value="NZ_CP058529.1"/>
</dbReference>
<organism evidence="1 2">
    <name type="scientific">Halorarum halophilum</name>
    <dbReference type="NCBI Taxonomy" id="2743090"/>
    <lineage>
        <taxon>Archaea</taxon>
        <taxon>Methanobacteriati</taxon>
        <taxon>Methanobacteriota</taxon>
        <taxon>Stenosarchaea group</taxon>
        <taxon>Halobacteria</taxon>
        <taxon>Halobacteriales</taxon>
        <taxon>Haloferacaceae</taxon>
        <taxon>Halorarum</taxon>
    </lineage>
</organism>
<name>A0A7D5GE39_9EURY</name>
<gene>
    <name evidence="1" type="ORF">HUG10_03235</name>
</gene>
<evidence type="ECO:0000313" key="1">
    <source>
        <dbReference type="EMBL" id="QLG26610.1"/>
    </source>
</evidence>